<evidence type="ECO:0000259" key="8">
    <source>
        <dbReference type="PROSITE" id="PS51192"/>
    </source>
</evidence>
<dbReference type="Proteomes" id="UP000664859">
    <property type="component" value="Unassembled WGS sequence"/>
</dbReference>
<feature type="domain" description="Helicase ATP-binding" evidence="8">
    <location>
        <begin position="336"/>
        <end position="533"/>
    </location>
</feature>
<dbReference type="SUPFAM" id="SSF52540">
    <property type="entry name" value="P-loop containing nucleoside triphosphate hydrolases"/>
    <property type="match status" value="3"/>
</dbReference>
<gene>
    <name evidence="10" type="ORF">JKP88DRAFT_302991</name>
</gene>
<dbReference type="Pfam" id="PF13959">
    <property type="entry name" value="CTE_SPB4"/>
    <property type="match status" value="1"/>
</dbReference>
<dbReference type="GO" id="GO:0005524">
    <property type="term" value="F:ATP binding"/>
    <property type="evidence" value="ECO:0007669"/>
    <property type="project" value="UniProtKB-UniRule"/>
</dbReference>
<feature type="compositionally biased region" description="Low complexity" evidence="7">
    <location>
        <begin position="192"/>
        <end position="201"/>
    </location>
</feature>
<feature type="compositionally biased region" description="Acidic residues" evidence="7">
    <location>
        <begin position="147"/>
        <end position="162"/>
    </location>
</feature>
<dbReference type="GO" id="GO:0003724">
    <property type="term" value="F:RNA helicase activity"/>
    <property type="evidence" value="ECO:0007669"/>
    <property type="project" value="UniProtKB-EC"/>
</dbReference>
<dbReference type="SMART" id="SM00487">
    <property type="entry name" value="DEXDc"/>
    <property type="match status" value="1"/>
</dbReference>
<keyword evidence="5 6" id="KW-0694">RNA-binding</keyword>
<feature type="region of interest" description="Disordered" evidence="7">
    <location>
        <begin position="1"/>
        <end position="58"/>
    </location>
</feature>
<evidence type="ECO:0000256" key="1">
    <source>
        <dbReference type="ARBA" id="ARBA00022741"/>
    </source>
</evidence>
<feature type="compositionally biased region" description="Acidic residues" evidence="7">
    <location>
        <begin position="98"/>
        <end position="110"/>
    </location>
</feature>
<feature type="compositionally biased region" description="Low complexity" evidence="7">
    <location>
        <begin position="122"/>
        <end position="144"/>
    </location>
</feature>
<dbReference type="EMBL" id="JAFCMP010000057">
    <property type="protein sequence ID" value="KAG5189163.1"/>
    <property type="molecule type" value="Genomic_DNA"/>
</dbReference>
<dbReference type="SMART" id="SM01178">
    <property type="entry name" value="DUF4217"/>
    <property type="match status" value="1"/>
</dbReference>
<protein>
    <recommendedName>
        <fullName evidence="6">ATP-dependent RNA helicase</fullName>
        <ecNumber evidence="6">3.6.4.13</ecNumber>
    </recommendedName>
</protein>
<dbReference type="InterPro" id="IPR001650">
    <property type="entry name" value="Helicase_C-like"/>
</dbReference>
<evidence type="ECO:0000259" key="9">
    <source>
        <dbReference type="PROSITE" id="PS51194"/>
    </source>
</evidence>
<dbReference type="EC" id="3.6.4.13" evidence="6"/>
<comment type="caution">
    <text evidence="10">The sequence shown here is derived from an EMBL/GenBank/DDBJ whole genome shotgun (WGS) entry which is preliminary data.</text>
</comment>
<evidence type="ECO:0000256" key="3">
    <source>
        <dbReference type="ARBA" id="ARBA00022806"/>
    </source>
</evidence>
<proteinExistence type="inferred from homology"/>
<dbReference type="CDD" id="cd18787">
    <property type="entry name" value="SF2_C_DEAD"/>
    <property type="match status" value="1"/>
</dbReference>
<evidence type="ECO:0000256" key="2">
    <source>
        <dbReference type="ARBA" id="ARBA00022801"/>
    </source>
</evidence>
<dbReference type="CDD" id="cd17949">
    <property type="entry name" value="DEADc_DDX31"/>
    <property type="match status" value="1"/>
</dbReference>
<name>A0A835Z9X5_9STRA</name>
<feature type="region of interest" description="Disordered" evidence="7">
    <location>
        <begin position="487"/>
        <end position="506"/>
    </location>
</feature>
<dbReference type="PROSITE" id="PS51194">
    <property type="entry name" value="HELICASE_CTER"/>
    <property type="match status" value="1"/>
</dbReference>
<dbReference type="GO" id="GO:0003723">
    <property type="term" value="F:RNA binding"/>
    <property type="evidence" value="ECO:0007669"/>
    <property type="project" value="UniProtKB-UniRule"/>
</dbReference>
<feature type="compositionally biased region" description="Gly residues" evidence="7">
    <location>
        <begin position="984"/>
        <end position="994"/>
    </location>
</feature>
<organism evidence="10 11">
    <name type="scientific">Tribonema minus</name>
    <dbReference type="NCBI Taxonomy" id="303371"/>
    <lineage>
        <taxon>Eukaryota</taxon>
        <taxon>Sar</taxon>
        <taxon>Stramenopiles</taxon>
        <taxon>Ochrophyta</taxon>
        <taxon>PX clade</taxon>
        <taxon>Xanthophyceae</taxon>
        <taxon>Tribonematales</taxon>
        <taxon>Tribonemataceae</taxon>
        <taxon>Tribonema</taxon>
    </lineage>
</organism>
<evidence type="ECO:0000256" key="6">
    <source>
        <dbReference type="RuleBase" id="RU365068"/>
    </source>
</evidence>
<keyword evidence="2 6" id="KW-0378">Hydrolase</keyword>
<dbReference type="InterPro" id="IPR025313">
    <property type="entry name" value="SPB4-like_CTE"/>
</dbReference>
<evidence type="ECO:0000256" key="5">
    <source>
        <dbReference type="ARBA" id="ARBA00022884"/>
    </source>
</evidence>
<evidence type="ECO:0000313" key="10">
    <source>
        <dbReference type="EMBL" id="KAG5189163.1"/>
    </source>
</evidence>
<keyword evidence="3 6" id="KW-0347">Helicase</keyword>
<evidence type="ECO:0000256" key="7">
    <source>
        <dbReference type="SAM" id="MobiDB-lite"/>
    </source>
</evidence>
<comment type="catalytic activity">
    <reaction evidence="6">
        <text>ATP + H2O = ADP + phosphate + H(+)</text>
        <dbReference type="Rhea" id="RHEA:13065"/>
        <dbReference type="ChEBI" id="CHEBI:15377"/>
        <dbReference type="ChEBI" id="CHEBI:15378"/>
        <dbReference type="ChEBI" id="CHEBI:30616"/>
        <dbReference type="ChEBI" id="CHEBI:43474"/>
        <dbReference type="ChEBI" id="CHEBI:456216"/>
        <dbReference type="EC" id="3.6.4.13"/>
    </reaction>
</comment>
<dbReference type="GO" id="GO:0016787">
    <property type="term" value="F:hydrolase activity"/>
    <property type="evidence" value="ECO:0007669"/>
    <property type="project" value="UniProtKB-KW"/>
</dbReference>
<feature type="region of interest" description="Disordered" evidence="7">
    <location>
        <begin position="556"/>
        <end position="581"/>
    </location>
</feature>
<dbReference type="PROSITE" id="PS00039">
    <property type="entry name" value="DEAD_ATP_HELICASE"/>
    <property type="match status" value="1"/>
</dbReference>
<dbReference type="Pfam" id="PF00271">
    <property type="entry name" value="Helicase_C"/>
    <property type="match status" value="2"/>
</dbReference>
<feature type="compositionally biased region" description="Low complexity" evidence="7">
    <location>
        <begin position="15"/>
        <end position="26"/>
    </location>
</feature>
<keyword evidence="11" id="KW-1185">Reference proteome</keyword>
<dbReference type="SMART" id="SM00490">
    <property type="entry name" value="HELICc"/>
    <property type="match status" value="1"/>
</dbReference>
<dbReference type="InterPro" id="IPR014001">
    <property type="entry name" value="Helicase_ATP-bd"/>
</dbReference>
<evidence type="ECO:0000256" key="4">
    <source>
        <dbReference type="ARBA" id="ARBA00022840"/>
    </source>
</evidence>
<dbReference type="CDD" id="cd18785">
    <property type="entry name" value="SF2_C"/>
    <property type="match status" value="1"/>
</dbReference>
<dbReference type="Pfam" id="PF00270">
    <property type="entry name" value="DEAD"/>
    <property type="match status" value="1"/>
</dbReference>
<keyword evidence="4 6" id="KW-0067">ATP-binding</keyword>
<dbReference type="PROSITE" id="PS51192">
    <property type="entry name" value="HELICASE_ATP_BIND_1"/>
    <property type="match status" value="1"/>
</dbReference>
<keyword evidence="1 6" id="KW-0547">Nucleotide-binding</keyword>
<comment type="domain">
    <text evidence="6">The Q motif is unique to and characteristic of the DEAD box family of RNA helicases and controls ATP binding and hydrolysis.</text>
</comment>
<reference evidence="10" key="1">
    <citation type="submission" date="2021-02" db="EMBL/GenBank/DDBJ databases">
        <title>First Annotated Genome of the Yellow-green Alga Tribonema minus.</title>
        <authorList>
            <person name="Mahan K.M."/>
        </authorList>
    </citation>
    <scope>NUCLEOTIDE SEQUENCE</scope>
    <source>
        <strain evidence="10">UTEX B ZZ1240</strain>
    </source>
</reference>
<dbReference type="OrthoDB" id="422663at2759"/>
<feature type="domain" description="Helicase C-terminal" evidence="9">
    <location>
        <begin position="678"/>
        <end position="882"/>
    </location>
</feature>
<evidence type="ECO:0000313" key="11">
    <source>
        <dbReference type="Proteomes" id="UP000664859"/>
    </source>
</evidence>
<feature type="compositionally biased region" description="Acidic residues" evidence="7">
    <location>
        <begin position="169"/>
        <end position="190"/>
    </location>
</feature>
<dbReference type="PANTHER" id="PTHR24031">
    <property type="entry name" value="RNA HELICASE"/>
    <property type="match status" value="1"/>
</dbReference>
<dbReference type="InterPro" id="IPR027417">
    <property type="entry name" value="P-loop_NTPase"/>
</dbReference>
<feature type="region of interest" description="Disordered" evidence="7">
    <location>
        <begin position="80"/>
        <end position="208"/>
    </location>
</feature>
<comment type="function">
    <text evidence="6">RNA helicase.</text>
</comment>
<comment type="similarity">
    <text evidence="6">Belongs to the DEAD box helicase family.</text>
</comment>
<accession>A0A835Z9X5</accession>
<dbReference type="Gene3D" id="3.40.50.300">
    <property type="entry name" value="P-loop containing nucleotide triphosphate hydrolases"/>
    <property type="match status" value="3"/>
</dbReference>
<dbReference type="InterPro" id="IPR000629">
    <property type="entry name" value="RNA-helicase_DEAD-box_CS"/>
</dbReference>
<dbReference type="AlphaFoldDB" id="A0A835Z9X5"/>
<feature type="region of interest" description="Disordered" evidence="7">
    <location>
        <begin position="975"/>
        <end position="1032"/>
    </location>
</feature>
<sequence>MAGGAKKGAKRQRAKAQAAGAGVAVDKGQKWWDDEASDDDFGAAPAGTAGVAIDDTPVFSKKVDVVSESNRSLDILARILGGKKGGQAVRQPLPNPGAEEEGPDGDESDDAEHAELNGDTNGAVSSSDAHASSDNDGADDSAGAVIDFEEGGAADASGDDSEGGGSSDGDGDGEEVVGGEEDGDGEEGEEQGVGAAGRAGEQFGTRKAPGVGKLEDAIRLHRTRASLEDAIRLHHARIRDLEDAIRLHHARIRDVSRGAAPAPRAPRASSHLFLAPTDAEDSAPPTFGALGLSQRLCAHAESASGAERHAGLGLRRPTLCQRAAVPPLLQAVAACAVALGCGRNVMLKSETGSGKTLAYLLPLIDDLAHRTPRVTRDDGTLAIILAPTRELSVQIHDVLARALQPFIWLVPGLVSGGERRKSEKARLRRGVAVLVSTPGRLLDHLRATRAFRRGALRWLVLDEADRLMDLGFEKQISDIVDLLDGKPATANAKTPTRKPTPAPLKRQTVMVSATVTASVSKMGQRLLGAHLHVDADTGTAKEVDASGAAAPVPRVAGAEPADSSAPAQASAAFQTPQQASAAFQTPQQASAAFQTPQQLVQQYMVVTQKLRLPALCAFLRQRRNKKVIVFMSTCDSVDFHHALFAAAAWPDGVAPVPKVAGVSASSEFNSGLGRRTETLPDDAPAAKKTDGLFGQGFPVYSAHEAALTLRAARHWHAQASRQRASAEAERVAALHGNVPQAERIVAYRGFGQCSAGVLLCTDVAARGLDLPTVDWIVQYDPPVETRRRSADIAARGVDLPTVDWIMQYDPPVETSSIDRKAEASVAPRDYVHRVGRTARKGQRGSALLFLMPSETLLLMPSETDYLKVLESHGLRPQALSLQAALRACAEERHSRTRNPDEEVAYELQQGLQALVEGEGARGELLKKARAAFQSHVRAYATHSADTKQAFQVRALHLGHVARSFALKDAPAAIRVAGKPQQRSSGGGQRSGGGKPHQQQQQGGSGGGTKRLSEARKLGLNKRAKRMQTAEFL</sequence>
<dbReference type="InterPro" id="IPR011545">
    <property type="entry name" value="DEAD/DEAH_box_helicase_dom"/>
</dbReference>